<keyword evidence="2" id="KW-0732">Signal</keyword>
<evidence type="ECO:0000259" key="3">
    <source>
        <dbReference type="Pfam" id="PF13488"/>
    </source>
</evidence>
<accession>A0A9W6JAQ9</accession>
<dbReference type="AlphaFoldDB" id="A0A9W6JAQ9"/>
<evidence type="ECO:0000313" key="4">
    <source>
        <dbReference type="EMBL" id="GLK72828.1"/>
    </source>
</evidence>
<organism evidence="4 5">
    <name type="scientific">Ancylobacter dichloromethanicus</name>
    <dbReference type="NCBI Taxonomy" id="518825"/>
    <lineage>
        <taxon>Bacteria</taxon>
        <taxon>Pseudomonadati</taxon>
        <taxon>Pseudomonadota</taxon>
        <taxon>Alphaproteobacteria</taxon>
        <taxon>Hyphomicrobiales</taxon>
        <taxon>Xanthobacteraceae</taxon>
        <taxon>Ancylobacter</taxon>
    </lineage>
</organism>
<evidence type="ECO:0000256" key="2">
    <source>
        <dbReference type="SAM" id="SignalP"/>
    </source>
</evidence>
<reference evidence="4" key="1">
    <citation type="journal article" date="2014" name="Int. J. Syst. Evol. Microbiol.">
        <title>Complete genome sequence of Corynebacterium casei LMG S-19264T (=DSM 44701T), isolated from a smear-ripened cheese.</title>
        <authorList>
            <consortium name="US DOE Joint Genome Institute (JGI-PGF)"/>
            <person name="Walter F."/>
            <person name="Albersmeier A."/>
            <person name="Kalinowski J."/>
            <person name="Ruckert C."/>
        </authorList>
    </citation>
    <scope>NUCLEOTIDE SEQUENCE</scope>
    <source>
        <strain evidence="4">VKM B-2484</strain>
    </source>
</reference>
<feature type="signal peptide" evidence="2">
    <location>
        <begin position="1"/>
        <end position="26"/>
    </location>
</feature>
<name>A0A9W6JAQ9_9HYPH</name>
<feature type="transmembrane region" description="Helical" evidence="1">
    <location>
        <begin position="42"/>
        <end position="68"/>
    </location>
</feature>
<dbReference type="EMBL" id="BSFJ01000019">
    <property type="protein sequence ID" value="GLK72828.1"/>
    <property type="molecule type" value="Genomic_DNA"/>
</dbReference>
<dbReference type="Proteomes" id="UP001143370">
    <property type="component" value="Unassembled WGS sequence"/>
</dbReference>
<proteinExistence type="predicted"/>
<reference evidence="4" key="2">
    <citation type="submission" date="2023-01" db="EMBL/GenBank/DDBJ databases">
        <authorList>
            <person name="Sun Q."/>
            <person name="Evtushenko L."/>
        </authorList>
    </citation>
    <scope>NUCLEOTIDE SEQUENCE</scope>
    <source>
        <strain evidence="4">VKM B-2484</strain>
    </source>
</reference>
<feature type="domain" description="Glycine zipper" evidence="3">
    <location>
        <begin position="32"/>
        <end position="75"/>
    </location>
</feature>
<keyword evidence="1" id="KW-0812">Transmembrane</keyword>
<keyword evidence="5" id="KW-1185">Reference proteome</keyword>
<keyword evidence="1" id="KW-1133">Transmembrane helix</keyword>
<dbReference type="Pfam" id="PF13488">
    <property type="entry name" value="Gly-zipper_Omp"/>
    <property type="match status" value="1"/>
</dbReference>
<keyword evidence="1" id="KW-0472">Membrane</keyword>
<evidence type="ECO:0000313" key="5">
    <source>
        <dbReference type="Proteomes" id="UP001143370"/>
    </source>
</evidence>
<evidence type="ECO:0000256" key="1">
    <source>
        <dbReference type="SAM" id="Phobius"/>
    </source>
</evidence>
<feature type="chain" id="PRO_5040809890" description="Glycine zipper domain-containing protein" evidence="2">
    <location>
        <begin position="27"/>
        <end position="106"/>
    </location>
</feature>
<comment type="caution">
    <text evidence="4">The sequence shown here is derived from an EMBL/GenBank/DDBJ whole genome shotgun (WGS) entry which is preliminary data.</text>
</comment>
<dbReference type="RefSeq" id="WP_213374782.1">
    <property type="nucleotide sequence ID" value="NZ_BSFJ01000019.1"/>
</dbReference>
<sequence length="106" mass="10379">MRAHSSLATLAAAGVLLALAAVPARANDTAAGAIIGGAAGAIIGGAASGTAGGAVAGAVVGGTAGAIIGNQSDKKKKRSYYYWSGGRCLYRYPNGQVVKVSKSYCY</sequence>
<protein>
    <recommendedName>
        <fullName evidence="3">Glycine zipper domain-containing protein</fullName>
    </recommendedName>
</protein>
<dbReference type="InterPro" id="IPR039567">
    <property type="entry name" value="Gly-zipper"/>
</dbReference>
<gene>
    <name evidence="4" type="ORF">GCM10017643_29440</name>
</gene>